<gene>
    <name evidence="3" type="ORF">PIB30_054531</name>
</gene>
<evidence type="ECO:0000256" key="2">
    <source>
        <dbReference type="SAM" id="MobiDB-lite"/>
    </source>
</evidence>
<feature type="compositionally biased region" description="Polar residues" evidence="2">
    <location>
        <begin position="1"/>
        <end position="11"/>
    </location>
</feature>
<accession>A0ABU6YI41</accession>
<organism evidence="3 4">
    <name type="scientific">Stylosanthes scabra</name>
    <dbReference type="NCBI Taxonomy" id="79078"/>
    <lineage>
        <taxon>Eukaryota</taxon>
        <taxon>Viridiplantae</taxon>
        <taxon>Streptophyta</taxon>
        <taxon>Embryophyta</taxon>
        <taxon>Tracheophyta</taxon>
        <taxon>Spermatophyta</taxon>
        <taxon>Magnoliopsida</taxon>
        <taxon>eudicotyledons</taxon>
        <taxon>Gunneridae</taxon>
        <taxon>Pentapetalae</taxon>
        <taxon>rosids</taxon>
        <taxon>fabids</taxon>
        <taxon>Fabales</taxon>
        <taxon>Fabaceae</taxon>
        <taxon>Papilionoideae</taxon>
        <taxon>50 kb inversion clade</taxon>
        <taxon>dalbergioids sensu lato</taxon>
        <taxon>Dalbergieae</taxon>
        <taxon>Pterocarpus clade</taxon>
        <taxon>Stylosanthes</taxon>
    </lineage>
</organism>
<evidence type="ECO:0000256" key="1">
    <source>
        <dbReference type="SAM" id="Coils"/>
    </source>
</evidence>
<proteinExistence type="predicted"/>
<evidence type="ECO:0000313" key="4">
    <source>
        <dbReference type="Proteomes" id="UP001341840"/>
    </source>
</evidence>
<evidence type="ECO:0000313" key="3">
    <source>
        <dbReference type="EMBL" id="MED6209422.1"/>
    </source>
</evidence>
<name>A0ABU6YI41_9FABA</name>
<keyword evidence="4" id="KW-1185">Reference proteome</keyword>
<comment type="caution">
    <text evidence="3">The sequence shown here is derived from an EMBL/GenBank/DDBJ whole genome shotgun (WGS) entry which is preliminary data.</text>
</comment>
<reference evidence="3 4" key="1">
    <citation type="journal article" date="2023" name="Plants (Basel)">
        <title>Bridging the Gap: Combining Genomics and Transcriptomics Approaches to Understand Stylosanthes scabra, an Orphan Legume from the Brazilian Caatinga.</title>
        <authorList>
            <person name="Ferreira-Neto J.R.C."/>
            <person name="da Silva M.D."/>
            <person name="Binneck E."/>
            <person name="de Melo N.F."/>
            <person name="da Silva R.H."/>
            <person name="de Melo A.L.T.M."/>
            <person name="Pandolfi V."/>
            <person name="Bustamante F.O."/>
            <person name="Brasileiro-Vidal A.C."/>
            <person name="Benko-Iseppon A.M."/>
        </authorList>
    </citation>
    <scope>NUCLEOTIDE SEQUENCE [LARGE SCALE GENOMIC DNA]</scope>
    <source>
        <tissue evidence="3">Leaves</tissue>
    </source>
</reference>
<protein>
    <submittedName>
        <fullName evidence="3">Uncharacterized protein</fullName>
    </submittedName>
</protein>
<feature type="region of interest" description="Disordered" evidence="2">
    <location>
        <begin position="91"/>
        <end position="116"/>
    </location>
</feature>
<feature type="coiled-coil region" evidence="1">
    <location>
        <begin position="31"/>
        <end position="65"/>
    </location>
</feature>
<sequence>MNIGPQSQPESNIEGGTEPVTYFGPEPAELLDMYMAECERAEKIFEREREESDAEIKACDEAEAQYKTKSKTAEGIGDAEIDLAIRRATEGVFPEGQKQEREAAPTLNKLGQHAQG</sequence>
<dbReference type="EMBL" id="JASCZI010242072">
    <property type="protein sequence ID" value="MED6209422.1"/>
    <property type="molecule type" value="Genomic_DNA"/>
</dbReference>
<keyword evidence="1" id="KW-0175">Coiled coil</keyword>
<feature type="region of interest" description="Disordered" evidence="2">
    <location>
        <begin position="1"/>
        <end position="20"/>
    </location>
</feature>
<dbReference type="Proteomes" id="UP001341840">
    <property type="component" value="Unassembled WGS sequence"/>
</dbReference>